<dbReference type="EMBL" id="MK719702">
    <property type="protein sequence ID" value="QCQ58022.1"/>
    <property type="molecule type" value="Genomic_DNA"/>
</dbReference>
<gene>
    <name evidence="1" type="ORF">Barba1S_gp035</name>
</gene>
<accession>A0A4P8MVP8</accession>
<sequence>MLYIDNTTKVLPWRVCGLQPKDWIEMMEKVYPYGSDDFTRSVWVEYLLSASYYYDVILDKETVVFCDKE</sequence>
<evidence type="ECO:0000313" key="2">
    <source>
        <dbReference type="Proteomes" id="UP000300052"/>
    </source>
</evidence>
<proteinExistence type="predicted"/>
<evidence type="ECO:0000313" key="1">
    <source>
        <dbReference type="EMBL" id="QCQ58022.1"/>
    </source>
</evidence>
<dbReference type="Proteomes" id="UP000300052">
    <property type="component" value="Genome"/>
</dbReference>
<organism evidence="1 2">
    <name type="scientific">Rheinheimera phage vB_RspM_Barba1S</name>
    <dbReference type="NCBI Taxonomy" id="2565660"/>
    <lineage>
        <taxon>Viruses</taxon>
        <taxon>Duplodnaviria</taxon>
        <taxon>Heunggongvirae</taxon>
        <taxon>Uroviricota</taxon>
        <taxon>Caudoviricetes</taxon>
        <taxon>Barbavirus</taxon>
        <taxon>Barbavirus barba18A</taxon>
    </lineage>
</organism>
<reference evidence="1 2" key="1">
    <citation type="submission" date="2019-03" db="EMBL/GenBank/DDBJ databases">
        <title>Genomic and seasonal variations among aquatic phages infecting the Baltic Sea Gammaproteobacteria Rheinheimera sp. bal341.</title>
        <authorList>
            <person name="Nilsson E."/>
            <person name="Li K."/>
            <person name="Fridlund J."/>
            <person name="Sulcius S."/>
            <person name="Bunse C."/>
            <person name="Karlsson C.M.G."/>
            <person name="Lindh M."/>
            <person name="Lundin D."/>
            <person name="Pinhassi J."/>
            <person name="Holmfeldt K."/>
        </authorList>
    </citation>
    <scope>NUCLEOTIDE SEQUENCE [LARGE SCALE GENOMIC DNA]</scope>
</reference>
<protein>
    <submittedName>
        <fullName evidence="1">Uncharacterized protein</fullName>
    </submittedName>
</protein>
<name>A0A4P8MVP8_9CAUD</name>